<dbReference type="GeneID" id="59236956"/>
<gene>
    <name evidence="7" type="ORF">HG535_0E02980</name>
</gene>
<feature type="region of interest" description="Disordered" evidence="6">
    <location>
        <begin position="25"/>
        <end position="257"/>
    </location>
</feature>
<evidence type="ECO:0000313" key="8">
    <source>
        <dbReference type="Proteomes" id="UP000509704"/>
    </source>
</evidence>
<feature type="compositionally biased region" description="Basic and acidic residues" evidence="6">
    <location>
        <begin position="169"/>
        <end position="209"/>
    </location>
</feature>
<dbReference type="KEGG" id="zmk:HG535_0E02980"/>
<feature type="compositionally biased region" description="Basic and acidic residues" evidence="6">
    <location>
        <begin position="49"/>
        <end position="60"/>
    </location>
</feature>
<keyword evidence="5" id="KW-0539">Nucleus</keyword>
<protein>
    <recommendedName>
        <fullName evidence="9">Transcriptional regulatory protein DEP1</fullName>
    </recommendedName>
</protein>
<dbReference type="InterPro" id="IPR013907">
    <property type="entry name" value="Sds3"/>
</dbReference>
<dbReference type="AlphaFoldDB" id="A0A7H9B4C0"/>
<evidence type="ECO:0008006" key="9">
    <source>
        <dbReference type="Google" id="ProtNLM"/>
    </source>
</evidence>
<feature type="compositionally biased region" description="Basic and acidic residues" evidence="6">
    <location>
        <begin position="70"/>
        <end position="79"/>
    </location>
</feature>
<sequence>MDQKEPKETKSKETNLTCEIIEGVQKNGDISVKASEREEDEESLLSSIEHQESDLNKLDISDYCVSSDAETEKMSDDKVQQGLDANHPHIADLLSEIDAAGEVDKKRANDEKNDEEERKRVKLENPVAGVQQNGNIDDEDENEAGDEEEDDQEAAGVLKKEVPTQSIDLAEKHPEQPLERVGEVVDEKVENGVSKKSEDYVERAAKESVEPDTEEEEVEEEEAEEEEAEEEETEEEEAEEEPEPEEEPEEEPDAEEEQLIRELPEVEDDSANHAVIAKEPKKESDKPLSTMPSPIEIEQQRLDALKEITEIEYKFVELRQKLYDNKLLRLQMELQMCREGSHPELQSYYQKIASIRDYKLRRAYQRQKYELKCIDKETRATRTFIHQDFIRQVNDTRSQLLNNTTQKWYDINKERRDMDICVPEVNYHVPIKIAGKTLSCITGYAGPAQQRYPGEPLPEDLECENIQIRYRSNAAVDKLEVIVDRMRLNNELSDLEGLKRFYNAFPGAPELSGLRDSEVFDDIQKLPLQR</sequence>
<evidence type="ECO:0000256" key="2">
    <source>
        <dbReference type="ARBA" id="ARBA00022491"/>
    </source>
</evidence>
<dbReference type="RefSeq" id="XP_037144941.1">
    <property type="nucleotide sequence ID" value="XM_037289046.1"/>
</dbReference>
<evidence type="ECO:0000256" key="6">
    <source>
        <dbReference type="SAM" id="MobiDB-lite"/>
    </source>
</evidence>
<evidence type="ECO:0000256" key="5">
    <source>
        <dbReference type="ARBA" id="ARBA00023242"/>
    </source>
</evidence>
<dbReference type="GO" id="GO:0005654">
    <property type="term" value="C:nucleoplasm"/>
    <property type="evidence" value="ECO:0007669"/>
    <property type="project" value="UniProtKB-ARBA"/>
</dbReference>
<proteinExistence type="predicted"/>
<dbReference type="SMART" id="SM01401">
    <property type="entry name" value="Sds3"/>
    <property type="match status" value="1"/>
</dbReference>
<comment type="subcellular location">
    <subcellularLocation>
        <location evidence="1">Nucleus</location>
    </subcellularLocation>
</comment>
<dbReference type="Pfam" id="PF08598">
    <property type="entry name" value="Sds3"/>
    <property type="match status" value="1"/>
</dbReference>
<accession>A0A7H9B4C0</accession>
<dbReference type="EMBL" id="CP058608">
    <property type="protein sequence ID" value="QLG73214.1"/>
    <property type="molecule type" value="Genomic_DNA"/>
</dbReference>
<evidence type="ECO:0000256" key="3">
    <source>
        <dbReference type="ARBA" id="ARBA00023015"/>
    </source>
</evidence>
<organism evidence="7 8">
    <name type="scientific">Zygotorulaspora mrakii</name>
    <name type="common">Zygosaccharomyces mrakii</name>
    <dbReference type="NCBI Taxonomy" id="42260"/>
    <lineage>
        <taxon>Eukaryota</taxon>
        <taxon>Fungi</taxon>
        <taxon>Dikarya</taxon>
        <taxon>Ascomycota</taxon>
        <taxon>Saccharomycotina</taxon>
        <taxon>Saccharomycetes</taxon>
        <taxon>Saccharomycetales</taxon>
        <taxon>Saccharomycetaceae</taxon>
        <taxon>Zygotorulaspora</taxon>
    </lineage>
</organism>
<evidence type="ECO:0000256" key="1">
    <source>
        <dbReference type="ARBA" id="ARBA00004123"/>
    </source>
</evidence>
<keyword evidence="4" id="KW-0804">Transcription</keyword>
<dbReference type="Proteomes" id="UP000509704">
    <property type="component" value="Chromosome 5"/>
</dbReference>
<feature type="compositionally biased region" description="Acidic residues" evidence="6">
    <location>
        <begin position="210"/>
        <end position="257"/>
    </location>
</feature>
<dbReference type="PANTHER" id="PTHR21964">
    <property type="entry name" value="BREAST CANCER METASTASIS-SUPPRESSOR 1"/>
    <property type="match status" value="1"/>
</dbReference>
<feature type="compositionally biased region" description="Basic and acidic residues" evidence="6">
    <location>
        <begin position="102"/>
        <end position="123"/>
    </location>
</feature>
<keyword evidence="3" id="KW-0805">Transcription regulation</keyword>
<feature type="compositionally biased region" description="Acidic residues" evidence="6">
    <location>
        <begin position="136"/>
        <end position="153"/>
    </location>
</feature>
<keyword evidence="8" id="KW-1185">Reference proteome</keyword>
<reference evidence="7 8" key="1">
    <citation type="submission" date="2020-07" db="EMBL/GenBank/DDBJ databases">
        <title>The yeast mating-type switching endonuclease HO is a domesticated member of an unorthodox homing genetic element family.</title>
        <authorList>
            <person name="Coughlan A.Y."/>
            <person name="Lombardi L."/>
            <person name="Braun-Galleani S."/>
            <person name="Martos A.R."/>
            <person name="Galeote V."/>
            <person name="Bigey F."/>
            <person name="Dequin S."/>
            <person name="Byrne K.P."/>
            <person name="Wolfe K.H."/>
        </authorList>
    </citation>
    <scope>NUCLEOTIDE SEQUENCE [LARGE SCALE GENOMIC DNA]</scope>
    <source>
        <strain evidence="7 8">NRRL Y-6702</strain>
    </source>
</reference>
<evidence type="ECO:0000256" key="4">
    <source>
        <dbReference type="ARBA" id="ARBA00023163"/>
    </source>
</evidence>
<dbReference type="OrthoDB" id="20886at2759"/>
<name>A0A7H9B4C0_ZYGMR</name>
<dbReference type="GO" id="GO:0010468">
    <property type="term" value="P:regulation of gene expression"/>
    <property type="evidence" value="ECO:0007669"/>
    <property type="project" value="UniProtKB-ARBA"/>
</dbReference>
<evidence type="ECO:0000313" key="7">
    <source>
        <dbReference type="EMBL" id="QLG73214.1"/>
    </source>
</evidence>
<keyword evidence="2" id="KW-0678">Repressor</keyword>